<dbReference type="SUPFAM" id="SSF49313">
    <property type="entry name" value="Cadherin-like"/>
    <property type="match status" value="1"/>
</dbReference>
<feature type="domain" description="YDG" evidence="2">
    <location>
        <begin position="1499"/>
        <end position="1581"/>
    </location>
</feature>
<feature type="domain" description="YDG" evidence="2">
    <location>
        <begin position="875"/>
        <end position="955"/>
    </location>
</feature>
<gene>
    <name evidence="4" type="ORF">PXH66_09240</name>
</gene>
<feature type="compositionally biased region" description="Polar residues" evidence="1">
    <location>
        <begin position="600"/>
        <end position="610"/>
    </location>
</feature>
<feature type="compositionally biased region" description="Low complexity" evidence="1">
    <location>
        <begin position="611"/>
        <end position="626"/>
    </location>
</feature>
<feature type="domain" description="YDG" evidence="2">
    <location>
        <begin position="1320"/>
        <end position="1402"/>
    </location>
</feature>
<feature type="domain" description="YDG" evidence="2">
    <location>
        <begin position="2122"/>
        <end position="2202"/>
    </location>
</feature>
<dbReference type="Pfam" id="PF19077">
    <property type="entry name" value="Big_13"/>
    <property type="match status" value="1"/>
</dbReference>
<reference evidence="4" key="1">
    <citation type="submission" date="2023-03" db="EMBL/GenBank/DDBJ databases">
        <title>Lomoglobus Profundus gen. nov., sp. nov., a novel member of the phylum Verrucomicrobia, isolated from deep-marine sediment of South China Sea.</title>
        <authorList>
            <person name="Ahmad T."/>
            <person name="Ishaq S.E."/>
            <person name="Wang F."/>
        </authorList>
    </citation>
    <scope>NUCLEOTIDE SEQUENCE</scope>
    <source>
        <strain evidence="4">LMO-M01</strain>
    </source>
</reference>
<dbReference type="GO" id="GO:0016020">
    <property type="term" value="C:membrane"/>
    <property type="evidence" value="ECO:0007669"/>
    <property type="project" value="InterPro"/>
</dbReference>
<dbReference type="GO" id="GO:0005509">
    <property type="term" value="F:calcium ion binding"/>
    <property type="evidence" value="ECO:0007669"/>
    <property type="project" value="InterPro"/>
</dbReference>
<feature type="domain" description="YDG" evidence="2">
    <location>
        <begin position="1588"/>
        <end position="1670"/>
    </location>
</feature>
<feature type="domain" description="YDG" evidence="2">
    <location>
        <begin position="1141"/>
        <end position="1224"/>
    </location>
</feature>
<evidence type="ECO:0000313" key="4">
    <source>
        <dbReference type="EMBL" id="WED67033.1"/>
    </source>
</evidence>
<name>A0AAF0I4V7_9BACT</name>
<feature type="region of interest" description="Disordered" evidence="1">
    <location>
        <begin position="600"/>
        <end position="626"/>
    </location>
</feature>
<feature type="domain" description="YDG" evidence="2">
    <location>
        <begin position="1945"/>
        <end position="2028"/>
    </location>
</feature>
<feature type="domain" description="YDG" evidence="2">
    <location>
        <begin position="1231"/>
        <end position="1313"/>
    </location>
</feature>
<feature type="domain" description="YDG" evidence="2">
    <location>
        <begin position="1054"/>
        <end position="1134"/>
    </location>
</feature>
<feature type="domain" description="YDG" evidence="2">
    <location>
        <begin position="1677"/>
        <end position="1760"/>
    </location>
</feature>
<dbReference type="InterPro" id="IPR015919">
    <property type="entry name" value="Cadherin-like_sf"/>
</dbReference>
<feature type="region of interest" description="Disordered" evidence="1">
    <location>
        <begin position="689"/>
        <end position="722"/>
    </location>
</feature>
<accession>A0AAF0I4V7</accession>
<dbReference type="Proteomes" id="UP001218638">
    <property type="component" value="Chromosome"/>
</dbReference>
<dbReference type="InterPro" id="IPR013783">
    <property type="entry name" value="Ig-like_fold"/>
</dbReference>
<evidence type="ECO:0000313" key="5">
    <source>
        <dbReference type="Proteomes" id="UP001218638"/>
    </source>
</evidence>
<feature type="domain" description="Bacterial Ig-like" evidence="3">
    <location>
        <begin position="695"/>
        <end position="789"/>
    </location>
</feature>
<feature type="domain" description="YDG" evidence="2">
    <location>
        <begin position="2215"/>
        <end position="2294"/>
    </location>
</feature>
<evidence type="ECO:0000259" key="3">
    <source>
        <dbReference type="Pfam" id="PF19077"/>
    </source>
</evidence>
<keyword evidence="5" id="KW-1185">Reference proteome</keyword>
<proteinExistence type="predicted"/>
<organism evidence="4 5">
    <name type="scientific">Synoicihabitans lomoniglobus</name>
    <dbReference type="NCBI Taxonomy" id="2909285"/>
    <lineage>
        <taxon>Bacteria</taxon>
        <taxon>Pseudomonadati</taxon>
        <taxon>Verrucomicrobiota</taxon>
        <taxon>Opitutia</taxon>
        <taxon>Opitutales</taxon>
        <taxon>Opitutaceae</taxon>
        <taxon>Synoicihabitans</taxon>
    </lineage>
</organism>
<dbReference type="InterPro" id="IPR041248">
    <property type="entry name" value="YDG"/>
</dbReference>
<dbReference type="InterPro" id="IPR044016">
    <property type="entry name" value="Big_13"/>
</dbReference>
<dbReference type="RefSeq" id="WP_330932334.1">
    <property type="nucleotide sequence ID" value="NZ_CP119075.1"/>
</dbReference>
<dbReference type="Pfam" id="PF18657">
    <property type="entry name" value="YDG"/>
    <property type="match status" value="16"/>
</dbReference>
<sequence length="3045" mass="301949">MSTTIVSSSIFAATGDKVGGNIIPGADVGNDTTFTDFPGEFAYLSNGNVATIWNSRLPTGSLDNDEYGSYVEIYNPATAATVVSEFVPYSDQSGTGRQRSPGIAALPGGGFVCTWTVNLPGSGGSFTTDAYYDVYARVFQNDGTPVTASTRVNESAGTIYREYSSGDITVFPTGNFVVALDRNDESGNSTGSEDDVLLQFFNSSGVKIGGNIIPGVDAGNDTTFTDFPGEFAYLSNGNVATIWNSRLPTGSLDNDEYGSYVEIYNPATAATVVSEFVPYSDQSGTGRQRSPGIAALPGGGFVCTWTVNLPGSGGSFTTDAYYDVYARVFQNDGTPVTASTRVNESAGTIYREYSSGDITVFPTGNFVVALDRNDESGNSTGSEDDVLLQFFNSSGVKIGGNIIPGVDAGNDTTFTDFPGEFAYLSNGNVATIWNSRLPTGSLDNDEYGSYVEIYNPATAATVVSEFVPYSDQSGTGRQRSPGIAALPGGGFVCTWTVNLPGSGGSFTTDAYYDVYARVFQNDGTPVTASTRVNQSAGTIYREYSSGDITVFSSGNHVIYLDRNDESGNSTGSEDDILLQFFESPAEVSNATPTDIALSSSAVNQSGGTNASVGTLSTTDSDSGDSHTYTLVSGTGATHNGSFNISGSTLRANDASALAAGDYAVRIQTDDGNSSGTYAEAFTITVSDDVAPAAPSTPDLASSSDAGTSNSDNITTGTTPTITGTAEAGATVKLYDTDGTTQIGSGTATGGNWSIVTSTLSEGEHTITAKATDAANNTSVASSGLTITLDNTGPVITSSTSPSFTYGTAADYTLTASGSPVTFTAPVGLPAGLSMNASTGVFSGTPSTIATSNHVVQVGDTAGNSTGALLTITVNAAPLTITGLTGDAKTYDKTTTGSASGTAVLAGIVGSDDVSLGGSPVYTFASAGVGTGITLNTTGFTLSGTDASKYTLTQPTLSANITAKPLTVTGVTGVNKAYDSTTTGTLNTSGHALVGVESGDTVTLNATGGTGTFADEHVNTGITVTVTGLALSGADAANYTLTQPTGLTAAISAIPLAITGVTASGKVYDGSTAATLVNTSAALSGTIGGDDIALGSGSATATFASANIGTGITVTPTGYALSGTDAGNYTLAQPTGLTADITAKGLTITGISASGKTYDATTAAALNTASATVVGKVGSDDVSADFGSATGTFADKTVGTGKAVTVANVSLSGTAAGNYTISQPTGLTADITAAPLTITGATATGKVYNATTAATLGGTPSLVGIQGSDTVNLATANIAGSFATKTIGTAKAVTAHGYAISGADAGNYTVAQPTGLTADITAAPLTITGVTAAGKTYDATTAATLGGTPSLVGIQGSDTVTVATGGIAATFADANVGTAKVVTATGYALAGTDAGNYTLSQPTGLTADIAAKGLTIAGVTAAGKTYDATTTAVLNTGSGTVVGKVGSDDVTADFGSATGAFASKTIGTGKSVTVTGVTLTGTAAGNYSVAQPTGLTADITAAALTITGATAGNKVYDASTTATLGGTPTLVGIQGSDSVNLATANTAGVFADKTIGTAKAVTAHGYAISGADAGNYTVAQPTGLTADITAAPLTITGATAAGKTYDATTTATLGGTPALVGIQGSDTVNLDIAGISATFADKTVGTAKAVTATGYALSGTDAGNYTLSQPTGITADITAATLTTTGTTASNKVYDAGTAAVLDTGSAVPVGVIGSDTVTINGSSATGTFADKNVGTGKPVTVTGLTLAGADAGNYILTQPTTTADITAATLTVAGTTAQHKAYDGNTTATADFGSATLGGILGTDTVTLDSSSVTATFADANVGTGKTVTTANLGLAGTDAGNYTLTAPTATADITAIALTITGVTAGNKTYDATTTATLNTSGATLVGIVGSDAVTPVDGAATGTFADKNVGTGKTVTITGFSLGGAQASNYTVVQPTATASITTQAVTVTGITAADKPFDNTTDATLDLTGATLHDVIGGDDVALNTTAALGTFDTEDKGTDKVVTITGLTLTGTDAGNYSLTTPTALAEISAKELTISGVTAASKVYDDTTLATLDTSAASLVGIETGDTVTLDSSAAAAAFDTALIGTGKTVTTSGFALTGADAENYALVQPTLSADITARELTLTGLAARDKAYDATTTADIDESGLTLVGVQGDDDVTVDSSGATAHFADKLVGTGKSVTLAGATLTGADAGNYTLTLPTDLTADITVTNLTVIGATVTPKVYDGTTAASLDFGGASLAGIQGGDTVTLDVTGATGSYSDATAGSGITVTVTGVALAGSDAANYTVSQPSLTGAITKALGAITFADLTQTYTGSALEPTVTTTPSGMTVSLTYNAAATAPTNAGAYTVEATIVDANYQGADDDDFVIEKADQTITIGAVGTLTAGIASELSATASSGLTPVTFAVTSGAASLSGSTLTALSTAPITITAAQAGDANFNAASATVTITSIVKQSQTITFDALTNRQANGEAFDLQATASSELPVTFTIVSGPVMLSGNTVTMTGASGTVTVRADQAGDAVFAAAAPVTQTFEVTQAGPLIYFGTTNEGTEFAVEIPEDSTIGTLFGLITQTGQYYILTFQVNEDRSITALNLQILGDPVTAATSLATHPLRKRVGKDLPASARDLAYTFTGTIRGGVLNLAIAELGVTLSGAVEPPEGPTATIAGLYESNSLNSANGTTTSIVGTTGKVYVIAVTPGLITGGSGTVASNGSFNISTAQQATIIGNVDAPSTTVTGTILLPDGTEDDFAGLSTGTLRTDRLINLSTRAHVDATTDSGALVAGFVIGGDTSKRVLLRAIGPGLAQFGLTTALPDPQVTVYNATGEVVAEVDNWGGDDATAEAMSTIGAFPLAADSLDAVYTTELAPGAYTMRVTNNGDAGVAIAEIYDASENPNSEYQRLINISSRGRVVGGEGVLVGGFIVTGNSPKRVLVRGAGPGLGAYGVPGVLSDPELTVYDANEQVVARNDNWETPAPVKVGQRTASAAEITAANATVGAFSFATGGTDAALIITLRPGAYTVELSSAADAAVAAGNALIEIYEIPE</sequence>
<evidence type="ECO:0000259" key="2">
    <source>
        <dbReference type="Pfam" id="PF18657"/>
    </source>
</evidence>
<dbReference type="EMBL" id="CP119075">
    <property type="protein sequence ID" value="WED67033.1"/>
    <property type="molecule type" value="Genomic_DNA"/>
</dbReference>
<feature type="domain" description="YDG" evidence="2">
    <location>
        <begin position="2034"/>
        <end position="2115"/>
    </location>
</feature>
<dbReference type="Gene3D" id="2.60.40.10">
    <property type="entry name" value="Immunoglobulins"/>
    <property type="match status" value="2"/>
</dbReference>
<dbReference type="KEGG" id="slom:PXH66_09240"/>
<evidence type="ECO:0000256" key="1">
    <source>
        <dbReference type="SAM" id="MobiDB-lite"/>
    </source>
</evidence>
<feature type="domain" description="YDG" evidence="2">
    <location>
        <begin position="961"/>
        <end position="1044"/>
    </location>
</feature>
<protein>
    <submittedName>
        <fullName evidence="4">YDG domain-containing protein</fullName>
    </submittedName>
</protein>
<feature type="domain" description="YDG" evidence="2">
    <location>
        <begin position="1858"/>
        <end position="1938"/>
    </location>
</feature>
<feature type="domain" description="YDG" evidence="2">
    <location>
        <begin position="1411"/>
        <end position="1492"/>
    </location>
</feature>
<feature type="domain" description="YDG" evidence="2">
    <location>
        <begin position="1766"/>
        <end position="1849"/>
    </location>
</feature>
<feature type="compositionally biased region" description="Polar residues" evidence="1">
    <location>
        <begin position="698"/>
        <end position="713"/>
    </location>
</feature>